<feature type="region of interest" description="Disordered" evidence="8">
    <location>
        <begin position="114"/>
        <end position="136"/>
    </location>
</feature>
<keyword evidence="2" id="KW-0479">Metal-binding</keyword>
<dbReference type="STRING" id="983644.G3J8I2"/>
<gene>
    <name evidence="10" type="ORF">CCM_03040</name>
</gene>
<dbReference type="Proteomes" id="UP000001610">
    <property type="component" value="Unassembled WGS sequence"/>
</dbReference>
<keyword evidence="11" id="KW-1185">Reference proteome</keyword>
<dbReference type="VEuPathDB" id="FungiDB:CCM_03040"/>
<dbReference type="OrthoDB" id="427030at2759"/>
<keyword evidence="4 7" id="KW-0863">Zinc-finger</keyword>
<dbReference type="HOGENOM" id="CLU_006466_0_0_1"/>
<dbReference type="KEGG" id="cmt:CCM_03040"/>
<reference evidence="10 11" key="1">
    <citation type="journal article" date="2011" name="Genome Biol.">
        <title>Genome sequence of the insect pathogenic fungus Cordyceps militaris, a valued traditional Chinese medicine.</title>
        <authorList>
            <person name="Zheng P."/>
            <person name="Xia Y."/>
            <person name="Xiao G."/>
            <person name="Xiong C."/>
            <person name="Hu X."/>
            <person name="Zhang S."/>
            <person name="Zheng H."/>
            <person name="Huang Y."/>
            <person name="Zhou Y."/>
            <person name="Wang S."/>
            <person name="Zhao G.P."/>
            <person name="Liu X."/>
            <person name="St Leger R.J."/>
            <person name="Wang C."/>
        </authorList>
    </citation>
    <scope>NUCLEOTIDE SEQUENCE [LARGE SCALE GENOMIC DNA]</scope>
    <source>
        <strain evidence="10 11">CM01</strain>
    </source>
</reference>
<proteinExistence type="predicted"/>
<dbReference type="GO" id="GO:0000785">
    <property type="term" value="C:chromatin"/>
    <property type="evidence" value="ECO:0007669"/>
    <property type="project" value="TreeGrafter"/>
</dbReference>
<dbReference type="InterPro" id="IPR036236">
    <property type="entry name" value="Znf_C2H2_sf"/>
</dbReference>
<evidence type="ECO:0000256" key="2">
    <source>
        <dbReference type="ARBA" id="ARBA00022723"/>
    </source>
</evidence>
<keyword evidence="6" id="KW-0539">Nucleus</keyword>
<dbReference type="GO" id="GO:0005634">
    <property type="term" value="C:nucleus"/>
    <property type="evidence" value="ECO:0007669"/>
    <property type="project" value="UniProtKB-SubCell"/>
</dbReference>
<keyword evidence="5" id="KW-0862">Zinc</keyword>
<dbReference type="CDD" id="cd12148">
    <property type="entry name" value="fungal_TF_MHR"/>
    <property type="match status" value="1"/>
</dbReference>
<dbReference type="InParanoid" id="G3J8I2"/>
<organism evidence="10 11">
    <name type="scientific">Cordyceps militaris (strain CM01)</name>
    <name type="common">Caterpillar fungus</name>
    <dbReference type="NCBI Taxonomy" id="983644"/>
    <lineage>
        <taxon>Eukaryota</taxon>
        <taxon>Fungi</taxon>
        <taxon>Dikarya</taxon>
        <taxon>Ascomycota</taxon>
        <taxon>Pezizomycotina</taxon>
        <taxon>Sordariomycetes</taxon>
        <taxon>Hypocreomycetidae</taxon>
        <taxon>Hypocreales</taxon>
        <taxon>Cordycipitaceae</taxon>
        <taxon>Cordyceps</taxon>
    </lineage>
</organism>
<dbReference type="eggNOG" id="KOG1721">
    <property type="taxonomic scope" value="Eukaryota"/>
</dbReference>
<dbReference type="SMART" id="SM00355">
    <property type="entry name" value="ZnF_C2H2"/>
    <property type="match status" value="2"/>
</dbReference>
<dbReference type="AlphaFoldDB" id="G3J8I2"/>
<evidence type="ECO:0000313" key="10">
    <source>
        <dbReference type="EMBL" id="EGX94769.1"/>
    </source>
</evidence>
<dbReference type="PROSITE" id="PS50157">
    <property type="entry name" value="ZINC_FINGER_C2H2_2"/>
    <property type="match status" value="1"/>
</dbReference>
<feature type="domain" description="C2H2-type" evidence="9">
    <location>
        <begin position="164"/>
        <end position="193"/>
    </location>
</feature>
<dbReference type="FunCoup" id="G3J8I2">
    <property type="interactions" value="15"/>
</dbReference>
<evidence type="ECO:0000259" key="9">
    <source>
        <dbReference type="PROSITE" id="PS50157"/>
    </source>
</evidence>
<dbReference type="InterPro" id="IPR013087">
    <property type="entry name" value="Znf_C2H2_type"/>
</dbReference>
<dbReference type="RefSeq" id="XP_006668255.1">
    <property type="nucleotide sequence ID" value="XM_006668192.1"/>
</dbReference>
<evidence type="ECO:0000256" key="3">
    <source>
        <dbReference type="ARBA" id="ARBA00022737"/>
    </source>
</evidence>
<dbReference type="EMBL" id="JH126400">
    <property type="protein sequence ID" value="EGX94769.1"/>
    <property type="molecule type" value="Genomic_DNA"/>
</dbReference>
<evidence type="ECO:0000313" key="11">
    <source>
        <dbReference type="Proteomes" id="UP000001610"/>
    </source>
</evidence>
<dbReference type="PANTHER" id="PTHR40626">
    <property type="entry name" value="MIP31509P"/>
    <property type="match status" value="1"/>
</dbReference>
<evidence type="ECO:0000256" key="6">
    <source>
        <dbReference type="ARBA" id="ARBA00023242"/>
    </source>
</evidence>
<dbReference type="GO" id="GO:0000978">
    <property type="term" value="F:RNA polymerase II cis-regulatory region sequence-specific DNA binding"/>
    <property type="evidence" value="ECO:0007669"/>
    <property type="project" value="InterPro"/>
</dbReference>
<accession>G3J8I2</accession>
<evidence type="ECO:0000256" key="5">
    <source>
        <dbReference type="ARBA" id="ARBA00022833"/>
    </source>
</evidence>
<keyword evidence="3" id="KW-0677">Repeat</keyword>
<dbReference type="PROSITE" id="PS00028">
    <property type="entry name" value="ZINC_FINGER_C2H2_1"/>
    <property type="match status" value="1"/>
</dbReference>
<protein>
    <recommendedName>
        <fullName evidence="9">C2H2-type domain-containing protein</fullName>
    </recommendedName>
</protein>
<dbReference type="Gene3D" id="3.30.160.60">
    <property type="entry name" value="Classic Zinc Finger"/>
    <property type="match status" value="1"/>
</dbReference>
<dbReference type="GO" id="GO:0006351">
    <property type="term" value="P:DNA-templated transcription"/>
    <property type="evidence" value="ECO:0007669"/>
    <property type="project" value="InterPro"/>
</dbReference>
<evidence type="ECO:0000256" key="7">
    <source>
        <dbReference type="PROSITE-ProRule" id="PRU00042"/>
    </source>
</evidence>
<comment type="subcellular location">
    <subcellularLocation>
        <location evidence="1">Nucleus</location>
    </subcellularLocation>
</comment>
<dbReference type="InterPro" id="IPR007219">
    <property type="entry name" value="XnlR_reg_dom"/>
</dbReference>
<evidence type="ECO:0000256" key="1">
    <source>
        <dbReference type="ARBA" id="ARBA00004123"/>
    </source>
</evidence>
<dbReference type="GeneID" id="18165067"/>
<name>G3J8I2_CORMM</name>
<dbReference type="InterPro" id="IPR051059">
    <property type="entry name" value="VerF-like"/>
</dbReference>
<dbReference type="SUPFAM" id="SSF57667">
    <property type="entry name" value="beta-beta-alpha zinc fingers"/>
    <property type="match status" value="1"/>
</dbReference>
<sequence>MLWVRPHVFSEPDLSFSLSLLLSSTDLEPKINFNTRKQNGLRPVLTEPIFDSLALDRAVCPAIEASPAPRTSSAVVTDQPHRHPGAFSLLLGLAFLCRAVETRDETCISSKDTLSPHNGLTSPGHATKRKRKSRKGLEKRFTCEIDECGKVQRHQLNHNSPQTFRCDYADCSRTFVRPDLLKRHIDRHIAKDTHLSDPSVTAARSLSPLTPEAAMHRPVFTHPAHSPSGNGAYGMGVEATRQFGSSDTASHMAVASAAAGAGEGQTPLQNLARHNQHQVDMGYGLSATNYTPAPGAHNISLEDPAVTDQMDLYDHMPIGDAGPVFSVDAGLHKSPTGGIPEDFMAYLFDSAPNTSGAGNNALPQAAMNYGDLSHAQYPNNNAYLVSRSGPIQQIGPQQIMSVYNLLEPNMPEASMSDARSQELFDYIKDRFHGNDSDELRHTRDSIISGDRSRSDHMLSKRMMQAYIGSFWKHFNAQMPILHKPTFAADKTPAILLLAIMATGAACLDKKRGTEVTMAGVRLSNFLVTHLRWEVFMDPGFRPPAKLWVFQTLIFLELYEKMCSTREMHERAHIHHATTITLMRRGRSLIGKSSSDSPTHAGAFMPTKTADEQWEQWITNESTRRVASAAFMIDSLHATMFGHSAVMAAHEMRLPLPCDESLWTATSSAEFSRVEKKLTAQGVTPVSFLEGLKRTLNKQQVYTTYFVRAVLISGLLNVTYHLNQRDLQANVLGSGMTHTPGARDKWRVALTRAYDFWQSDFDESLRGQEPQRDPYGIDEIDTDTHTLFESRTVLHHLAHMAMHADIVDCQIFAGAKRLLGRPVSANELAAAQRRIKEDWAPSAKARDAAFYALKLLRFVLAPEQIGRREDVPVRPQPGQPYEIRNDILLNRPWVLYFAALIVWCYGYALEGPSPRAATEPATTRDRWTQMRGYLSVYSGLDAPAELQDMRGFNGNTALLMVLRDSLGQSRWELLHEAGKLLQNCIALGQGPAVE</sequence>
<dbReference type="GO" id="GO:0000981">
    <property type="term" value="F:DNA-binding transcription factor activity, RNA polymerase II-specific"/>
    <property type="evidence" value="ECO:0007669"/>
    <property type="project" value="InterPro"/>
</dbReference>
<dbReference type="Pfam" id="PF04082">
    <property type="entry name" value="Fungal_trans"/>
    <property type="match status" value="1"/>
</dbReference>
<dbReference type="OMA" id="LNHNPKQ"/>
<dbReference type="GO" id="GO:0008270">
    <property type="term" value="F:zinc ion binding"/>
    <property type="evidence" value="ECO:0007669"/>
    <property type="project" value="UniProtKB-KW"/>
</dbReference>
<evidence type="ECO:0000256" key="8">
    <source>
        <dbReference type="SAM" id="MobiDB-lite"/>
    </source>
</evidence>
<dbReference type="PANTHER" id="PTHR40626:SF11">
    <property type="entry name" value="ZINC FINGER PROTEIN YPR022C"/>
    <property type="match status" value="1"/>
</dbReference>
<evidence type="ECO:0000256" key="4">
    <source>
        <dbReference type="ARBA" id="ARBA00022771"/>
    </source>
</evidence>